<dbReference type="AlphaFoldDB" id="A0AAC8QAA7"/>
<dbReference type="KEGG" id="age:AA314_05276"/>
<proteinExistence type="predicted"/>
<dbReference type="RefSeq" id="WP_047857655.1">
    <property type="nucleotide sequence ID" value="NZ_CP011509.1"/>
</dbReference>
<organism evidence="2 4">
    <name type="scientific">Archangium gephyra</name>
    <dbReference type="NCBI Taxonomy" id="48"/>
    <lineage>
        <taxon>Bacteria</taxon>
        <taxon>Pseudomonadati</taxon>
        <taxon>Myxococcota</taxon>
        <taxon>Myxococcia</taxon>
        <taxon>Myxococcales</taxon>
        <taxon>Cystobacterineae</taxon>
        <taxon>Archangiaceae</taxon>
        <taxon>Archangium</taxon>
    </lineage>
</organism>
<accession>A0AAC8QAA7</accession>
<reference evidence="3 5" key="2">
    <citation type="submission" date="2018-08" db="EMBL/GenBank/DDBJ databases">
        <title>Genomic Encyclopedia of Archaeal and Bacterial Type Strains, Phase II (KMG-II): from individual species to whole genera.</title>
        <authorList>
            <person name="Goeker M."/>
        </authorList>
    </citation>
    <scope>NUCLEOTIDE SEQUENCE [LARGE SCALE GENOMIC DNA]</scope>
    <source>
        <strain evidence="3 5">DSM 2261</strain>
    </source>
</reference>
<reference evidence="2 4" key="1">
    <citation type="submission" date="2015-05" db="EMBL/GenBank/DDBJ databases">
        <title>Genome assembly of Archangium gephyra DSM 2261.</title>
        <authorList>
            <person name="Sharma G."/>
            <person name="Subramanian S."/>
        </authorList>
    </citation>
    <scope>NUCLEOTIDE SEQUENCE [LARGE SCALE GENOMIC DNA]</scope>
    <source>
        <strain evidence="2 4">DSM 2261</strain>
    </source>
</reference>
<keyword evidence="5" id="KW-1185">Reference proteome</keyword>
<evidence type="ECO:0000313" key="5">
    <source>
        <dbReference type="Proteomes" id="UP000256345"/>
    </source>
</evidence>
<gene>
    <name evidence="2" type="ORF">AA314_05276</name>
    <name evidence="3" type="ORF">ATI61_11999</name>
</gene>
<dbReference type="EMBL" id="CP011509">
    <property type="protein sequence ID" value="AKJ03650.1"/>
    <property type="molecule type" value="Genomic_DNA"/>
</dbReference>
<feature type="chain" id="PRO_5042268954" description="Lipoprotein" evidence="1">
    <location>
        <begin position="25"/>
        <end position="271"/>
    </location>
</feature>
<evidence type="ECO:0000313" key="2">
    <source>
        <dbReference type="EMBL" id="AKJ03650.1"/>
    </source>
</evidence>
<dbReference type="Proteomes" id="UP000256345">
    <property type="component" value="Unassembled WGS sequence"/>
</dbReference>
<feature type="signal peptide" evidence="1">
    <location>
        <begin position="1"/>
        <end position="24"/>
    </location>
</feature>
<evidence type="ECO:0000256" key="1">
    <source>
        <dbReference type="SAM" id="SignalP"/>
    </source>
</evidence>
<dbReference type="EMBL" id="QUMU01000019">
    <property type="protein sequence ID" value="REG22569.1"/>
    <property type="molecule type" value="Genomic_DNA"/>
</dbReference>
<protein>
    <recommendedName>
        <fullName evidence="6">Lipoprotein</fullName>
    </recommendedName>
</protein>
<name>A0AAC8QAA7_9BACT</name>
<evidence type="ECO:0000313" key="4">
    <source>
        <dbReference type="Proteomes" id="UP000035579"/>
    </source>
</evidence>
<evidence type="ECO:0000313" key="3">
    <source>
        <dbReference type="EMBL" id="REG22569.1"/>
    </source>
</evidence>
<dbReference type="Proteomes" id="UP000035579">
    <property type="component" value="Chromosome"/>
</dbReference>
<keyword evidence="1" id="KW-0732">Signal</keyword>
<evidence type="ECO:0008006" key="6">
    <source>
        <dbReference type="Google" id="ProtNLM"/>
    </source>
</evidence>
<sequence>MRSAMRWLSVVGGLSFSWALPAMAEGTPVDCGGVDCEGIREMKALYEAQVSFLQETDRYSLNLAEVGFAPPACADGSRAPVPGPGWVAGCRFAYRMTAATSVPEPSSFTAMAQGAAGTPADGVKLLIGKPSWDKIVFTLERGGVRRYVGWDECLPAASFTCDAQLREGIQHMRALYTTERGFLQEKDRYSSNLEEIGFVPMGCTDGTRAAVPDSSWTGGCRFIYRVDVQGTAPTMTFTATARAISGPIAGTTIKIDESGVLTLTPAYGMCQ</sequence>